<keyword evidence="2" id="KW-0812">Transmembrane</keyword>
<accession>A0A098ELD3</accession>
<evidence type="ECO:0000256" key="2">
    <source>
        <dbReference type="SAM" id="Phobius"/>
    </source>
</evidence>
<protein>
    <submittedName>
        <fullName evidence="3">Uncharacterized protein</fullName>
    </submittedName>
</protein>
<evidence type="ECO:0000313" key="4">
    <source>
        <dbReference type="Proteomes" id="UP000043699"/>
    </source>
</evidence>
<dbReference type="OrthoDB" id="2157658at2"/>
<evidence type="ECO:0000313" key="3">
    <source>
        <dbReference type="EMBL" id="CEG23124.1"/>
    </source>
</evidence>
<feature type="coiled-coil region" evidence="1">
    <location>
        <begin position="540"/>
        <end position="571"/>
    </location>
</feature>
<keyword evidence="1" id="KW-0175">Coiled coil</keyword>
<feature type="transmembrane region" description="Helical" evidence="2">
    <location>
        <begin position="819"/>
        <end position="840"/>
    </location>
</feature>
<keyword evidence="4" id="KW-1185">Reference proteome</keyword>
<proteinExistence type="predicted"/>
<reference evidence="3 4" key="1">
    <citation type="submission" date="2014-09" db="EMBL/GenBank/DDBJ databases">
        <authorList>
            <person name="Urmite Genomes Urmite Genomes"/>
        </authorList>
    </citation>
    <scope>NUCLEOTIDE SEQUENCE [LARGE SCALE GENOMIC DNA]</scope>
    <source>
        <strain evidence="3 4">ES2</strain>
    </source>
</reference>
<dbReference type="Proteomes" id="UP000043699">
    <property type="component" value="Unassembled WGS sequence"/>
</dbReference>
<feature type="coiled-coil region" evidence="1">
    <location>
        <begin position="56"/>
        <end position="151"/>
    </location>
</feature>
<feature type="transmembrane region" description="Helical" evidence="2">
    <location>
        <begin position="759"/>
        <end position="778"/>
    </location>
</feature>
<dbReference type="EMBL" id="CCXS01000001">
    <property type="protein sequence ID" value="CEG23124.1"/>
    <property type="molecule type" value="Genomic_DNA"/>
</dbReference>
<sequence>MKIQGITIALGADASGIETALSDVNKASGKTSKELQQINKALKFDPDNVNLLQQRFDVLQDAARNAAAKLDTLRQAQAEVDRQFAAGEIDDSQFRAFNREIEMTEGLLRNLQNQARQTDLRINPTVDTSDLQNAEQDIEDLGDAAEQAGDRITQALAGAVAGIGLAGIAENGLAESDLQAKINITFDVPEDSKQSVREALAEVQAYGVDGEEALEGLRKQWALNKDASDESNRSIVNSAAAIASVYGDIDFKELIQETNEIGKELEVSDEEALNLVNSLLRIGFPPDQLDIIAEYGGQLRRAGYEAKQIQGIMAAAVGTGSWNIDNLLDGLKEGRIRATEMGEGLSEAMKDSLRKVMGPVKKMSDEQLQAMEEGLEKQEGALSKSLDAQYESTEKGFEKQVEAMSDSMDEQYEAAVDSYDRQRDALEDSLADELKSFEKAATQRIKLIDKEYMEKMKLIDEDRYNKLKAIDDEINGLRALTEAENKAAKDRENAEKRAELNADIANQRTKKGRRLATEKLNEFEAKLRADQVQEERDAEIESLKIRKDGINEAADEKKEALKSEYDLLKERATQEIEVGKETLKERQSLELEAFDKRKKASLENLQEINSRELDALKERQEAQLSLMQEANAKELEAFQKMNDEKMELAKNPPDSAAFVAMEKQLVAWGKAIASGTDPKAFEEMTKWLNGIEDATLRNTLGVGIFGTIWEDQGENIVESILGADEALVKLSESEQKAKDVADSMDASALKKMNEAIQSMMVELAPLLTFIAGIIGKFAEFVVANPAISAAFLAIAVIIGTLAAAFIALGPAIAAIPAILPILTGAFAALSGVFATVTAALPAIGAAIAAIAAPVAIAIAAVLALIGIVALIVKNWEPIKEFFSNLWANIVEIFINTKDAIFEVVGNWISGIKTRFTEMKDGAIGIFESLSTAAGVVWRAMKEVLMKPVNSIKDAITGVFETISDTLTGIWDGITNKIKDSINFIIELINDFIGGMNTLKIPDWVPAIGGAGVDIPSIPMLAKGTEYFKGGPAIVGERGPELVDMPRGARVTSNDKLAGMGGTTITGNNFIIREEADVKRVARELHNLAQVEMRGR</sequence>
<organism evidence="3 4">
    <name type="scientific">Planococcus massiliensis</name>
    <dbReference type="NCBI Taxonomy" id="1499687"/>
    <lineage>
        <taxon>Bacteria</taxon>
        <taxon>Bacillati</taxon>
        <taxon>Bacillota</taxon>
        <taxon>Bacilli</taxon>
        <taxon>Bacillales</taxon>
        <taxon>Caryophanaceae</taxon>
        <taxon>Planococcus</taxon>
    </lineage>
</organism>
<feature type="transmembrane region" description="Helical" evidence="2">
    <location>
        <begin position="790"/>
        <end position="812"/>
    </location>
</feature>
<dbReference type="AlphaFoldDB" id="A0A098ELD3"/>
<dbReference type="STRING" id="1499687.BN1080_02068"/>
<evidence type="ECO:0000256" key="1">
    <source>
        <dbReference type="SAM" id="Coils"/>
    </source>
</evidence>
<keyword evidence="2" id="KW-1133">Transmembrane helix</keyword>
<gene>
    <name evidence="3" type="ORF">BN1080_02068</name>
</gene>
<keyword evidence="2" id="KW-0472">Membrane</keyword>
<name>A0A098ELD3_9BACL</name>
<feature type="coiled-coil region" evidence="1">
    <location>
        <begin position="599"/>
        <end position="633"/>
    </location>
</feature>
<feature type="transmembrane region" description="Helical" evidence="2">
    <location>
        <begin position="846"/>
        <end position="872"/>
    </location>
</feature>
<dbReference type="Gene3D" id="1.20.120.20">
    <property type="entry name" value="Apolipoprotein"/>
    <property type="match status" value="1"/>
</dbReference>
<dbReference type="RefSeq" id="WP_052651921.1">
    <property type="nucleotide sequence ID" value="NZ_CCXS01000001.1"/>
</dbReference>